<dbReference type="Proteomes" id="UP000038045">
    <property type="component" value="Unplaced"/>
</dbReference>
<dbReference type="AlphaFoldDB" id="A0A0N4Z971"/>
<organism evidence="2 3">
    <name type="scientific">Parastrongyloides trichosuri</name>
    <name type="common">Possum-specific nematode worm</name>
    <dbReference type="NCBI Taxonomy" id="131310"/>
    <lineage>
        <taxon>Eukaryota</taxon>
        <taxon>Metazoa</taxon>
        <taxon>Ecdysozoa</taxon>
        <taxon>Nematoda</taxon>
        <taxon>Chromadorea</taxon>
        <taxon>Rhabditida</taxon>
        <taxon>Tylenchina</taxon>
        <taxon>Panagrolaimomorpha</taxon>
        <taxon>Strongyloidoidea</taxon>
        <taxon>Strongyloididae</taxon>
        <taxon>Parastrongyloides</taxon>
    </lineage>
</organism>
<proteinExistence type="predicted"/>
<evidence type="ECO:0000313" key="2">
    <source>
        <dbReference type="Proteomes" id="UP000038045"/>
    </source>
</evidence>
<sequence>MTPKNCGGKFMRSGVIRRMEYLHKSTEQIGKLKKERKEGCKRLKNFFYQGDLESILVVYEELFNENADYKRKIRQLESRLSKNEVEKEIIKKTAAKTTLSNYEESDKGVPDENVCDDNDIQLELPPRRSLLIPPERNQCPNRLVIGTKRKFPCIKDPEILNAFISNTSKKNKKN</sequence>
<accession>A0A0N4Z971</accession>
<keyword evidence="2" id="KW-1185">Reference proteome</keyword>
<reference evidence="3" key="1">
    <citation type="submission" date="2017-02" db="UniProtKB">
        <authorList>
            <consortium name="WormBaseParasite"/>
        </authorList>
    </citation>
    <scope>IDENTIFICATION</scope>
</reference>
<feature type="coiled-coil region" evidence="1">
    <location>
        <begin position="59"/>
        <end position="93"/>
    </location>
</feature>
<protein>
    <submittedName>
        <fullName evidence="3">Uncharacterized protein</fullName>
    </submittedName>
</protein>
<keyword evidence="1" id="KW-0175">Coiled coil</keyword>
<evidence type="ECO:0000313" key="3">
    <source>
        <dbReference type="WBParaSite" id="PTRK_0000386200.1"/>
    </source>
</evidence>
<evidence type="ECO:0000256" key="1">
    <source>
        <dbReference type="SAM" id="Coils"/>
    </source>
</evidence>
<name>A0A0N4Z971_PARTI</name>
<dbReference type="WBParaSite" id="PTRK_0000386200.1">
    <property type="protein sequence ID" value="PTRK_0000386200.1"/>
    <property type="gene ID" value="PTRK_0000386200"/>
</dbReference>